<keyword evidence="3" id="KW-0378">Hydrolase</keyword>
<dbReference type="AlphaFoldDB" id="A0A8I0EVQ5"/>
<evidence type="ECO:0000313" key="3">
    <source>
        <dbReference type="EMBL" id="MBC9226414.1"/>
    </source>
</evidence>
<keyword evidence="1" id="KW-0732">Signal</keyword>
<dbReference type="InterPro" id="IPR050410">
    <property type="entry name" value="CCR4/nocturin_mRNA_transcr"/>
</dbReference>
<keyword evidence="3" id="KW-0255">Endonuclease</keyword>
<dbReference type="SUPFAM" id="SSF56219">
    <property type="entry name" value="DNase I-like"/>
    <property type="match status" value="1"/>
</dbReference>
<dbReference type="Proteomes" id="UP000620591">
    <property type="component" value="Unassembled WGS sequence"/>
</dbReference>
<dbReference type="GO" id="GO:0004519">
    <property type="term" value="F:endonuclease activity"/>
    <property type="evidence" value="ECO:0007669"/>
    <property type="project" value="UniProtKB-KW"/>
</dbReference>
<accession>A0A8I0EVQ5</accession>
<name>A0A8I0EVQ5_9ACTN</name>
<organism evidence="3 4">
    <name type="scientific">Aeromicrobium senzhongii</name>
    <dbReference type="NCBI Taxonomy" id="2663859"/>
    <lineage>
        <taxon>Bacteria</taxon>
        <taxon>Bacillati</taxon>
        <taxon>Actinomycetota</taxon>
        <taxon>Actinomycetes</taxon>
        <taxon>Propionibacteriales</taxon>
        <taxon>Nocardioidaceae</taxon>
        <taxon>Aeromicrobium</taxon>
    </lineage>
</organism>
<feature type="domain" description="Endonuclease/exonuclease/phosphatase" evidence="2">
    <location>
        <begin position="60"/>
        <end position="427"/>
    </location>
</feature>
<dbReference type="InterPro" id="IPR005135">
    <property type="entry name" value="Endo/exonuclease/phosphatase"/>
</dbReference>
<feature type="signal peptide" evidence="1">
    <location>
        <begin position="1"/>
        <end position="20"/>
    </location>
</feature>
<keyword evidence="3" id="KW-0540">Nuclease</keyword>
<keyword evidence="3" id="KW-0269">Exonuclease</keyword>
<dbReference type="Gene3D" id="3.60.10.10">
    <property type="entry name" value="Endonuclease/exonuclease/phosphatase"/>
    <property type="match status" value="1"/>
</dbReference>
<protein>
    <submittedName>
        <fullName evidence="3">Endonuclease/exonuclease/phosphatase family protein</fullName>
    </submittedName>
</protein>
<evidence type="ECO:0000259" key="2">
    <source>
        <dbReference type="Pfam" id="PF03372"/>
    </source>
</evidence>
<sequence>MRLRPAVLVMASILAVGLLAGPGVTAPAGAAGSRCAAHGEVVRETSAGGRLAGRTPLLVASYNIAGYNGSARTQATWEARADRLVGMIMRCSPDVIGLQEASEAWMQRRAFGTRNYSQYEHVVDLMNARTAGAPYRVTNTHREVCPTTGRNPAVWNGSWQGTKAPWRTCTTSPGRSSSDNRTIYDSRVMTVVRGGVTRLSSATSNVRTVDWTVFRLNANGKLFVFANTHFDAKYRGKPITSSASNAFRRKQAAQAVAVVRKVRAYAGRTLPVVVTGDLNSSGRTMAKTGADVMTKSGLVDLLGTDRRKYRSRSTKWRGSCKSVGSTKSLAAVGNPRVPLHLTRRITAYYNTSNAIAGKKAGTAVNRCMFKDKRFKRPRGATAKSYYRHQGVRIDYILTSGFLGRGWETVVDANLRRGKYRVTPPSDHNMVAATLAF</sequence>
<dbReference type="EMBL" id="JACTVM010000002">
    <property type="protein sequence ID" value="MBC9226414.1"/>
    <property type="molecule type" value="Genomic_DNA"/>
</dbReference>
<reference evidence="4" key="1">
    <citation type="submission" date="2022-11" db="EMBL/GenBank/DDBJ databases">
        <title>Novel species in genus Aeromicrobium.</title>
        <authorList>
            <person name="Zhang G."/>
        </authorList>
    </citation>
    <scope>NUCLEOTIDE SEQUENCE [LARGE SCALE GENOMIC DNA]</scope>
    <source>
        <strain evidence="4">zg-636</strain>
    </source>
</reference>
<dbReference type="RefSeq" id="WP_187769277.1">
    <property type="nucleotide sequence ID" value="NZ_JACTVM010000002.1"/>
</dbReference>
<dbReference type="PANTHER" id="PTHR12121">
    <property type="entry name" value="CARBON CATABOLITE REPRESSOR PROTEIN 4"/>
    <property type="match status" value="1"/>
</dbReference>
<feature type="chain" id="PRO_5038450642" evidence="1">
    <location>
        <begin position="21"/>
        <end position="436"/>
    </location>
</feature>
<proteinExistence type="predicted"/>
<dbReference type="PANTHER" id="PTHR12121:SF36">
    <property type="entry name" value="ENDONUCLEASE_EXONUCLEASE_PHOSPHATASE DOMAIN-CONTAINING PROTEIN"/>
    <property type="match status" value="1"/>
</dbReference>
<dbReference type="InterPro" id="IPR036691">
    <property type="entry name" value="Endo/exonu/phosph_ase_sf"/>
</dbReference>
<gene>
    <name evidence="3" type="ORF">IBG24_08805</name>
</gene>
<evidence type="ECO:0000313" key="4">
    <source>
        <dbReference type="Proteomes" id="UP000620591"/>
    </source>
</evidence>
<dbReference type="GO" id="GO:0000175">
    <property type="term" value="F:3'-5'-RNA exonuclease activity"/>
    <property type="evidence" value="ECO:0007669"/>
    <property type="project" value="TreeGrafter"/>
</dbReference>
<comment type="caution">
    <text evidence="3">The sequence shown here is derived from an EMBL/GenBank/DDBJ whole genome shotgun (WGS) entry which is preliminary data.</text>
</comment>
<dbReference type="Pfam" id="PF03372">
    <property type="entry name" value="Exo_endo_phos"/>
    <property type="match status" value="1"/>
</dbReference>
<evidence type="ECO:0000256" key="1">
    <source>
        <dbReference type="SAM" id="SignalP"/>
    </source>
</evidence>